<reference evidence="1 2" key="1">
    <citation type="journal article" date="2011" name="PLoS Genet.">
        <title>Finished genome of the fungal wheat pathogen Mycosphaerella graminicola reveals dispensome structure, chromosome plasticity, and stealth pathogenesis.</title>
        <authorList>
            <person name="Goodwin S.B."/>
            <person name="Ben M'barek S."/>
            <person name="Dhillon B."/>
            <person name="Wittenberg A.H.J."/>
            <person name="Crane C.F."/>
            <person name="Hane J.K."/>
            <person name="Foster A.J."/>
            <person name="Van der Lee T.A.J."/>
            <person name="Grimwood J."/>
            <person name="Aerts A."/>
            <person name="Antoniw J."/>
            <person name="Bailey A."/>
            <person name="Bluhm B."/>
            <person name="Bowler J."/>
            <person name="Bristow J."/>
            <person name="van der Burgt A."/>
            <person name="Canto-Canche B."/>
            <person name="Churchill A.C.L."/>
            <person name="Conde-Ferraez L."/>
            <person name="Cools H.J."/>
            <person name="Coutinho P.M."/>
            <person name="Csukai M."/>
            <person name="Dehal P."/>
            <person name="De Wit P."/>
            <person name="Donzelli B."/>
            <person name="van de Geest H.C."/>
            <person name="van Ham R.C.H.J."/>
            <person name="Hammond-Kosack K.E."/>
            <person name="Henrissat B."/>
            <person name="Kilian A."/>
            <person name="Kobayashi A.K."/>
            <person name="Koopmann E."/>
            <person name="Kourmpetis Y."/>
            <person name="Kuzniar A."/>
            <person name="Lindquist E."/>
            <person name="Lombard V."/>
            <person name="Maliepaard C."/>
            <person name="Martins N."/>
            <person name="Mehrabi R."/>
            <person name="Nap J.P.H."/>
            <person name="Ponomarenko A."/>
            <person name="Rudd J.J."/>
            <person name="Salamov A."/>
            <person name="Schmutz J."/>
            <person name="Schouten H.J."/>
            <person name="Shapiro H."/>
            <person name="Stergiopoulos I."/>
            <person name="Torriani S.F.F."/>
            <person name="Tu H."/>
            <person name="de Vries R.P."/>
            <person name="Waalwijk C."/>
            <person name="Ware S.B."/>
            <person name="Wiebenga A."/>
            <person name="Zwiers L.-H."/>
            <person name="Oliver R.P."/>
            <person name="Grigoriev I.V."/>
            <person name="Kema G.H.J."/>
        </authorList>
    </citation>
    <scope>NUCLEOTIDE SEQUENCE [LARGE SCALE GENOMIC DNA]</scope>
    <source>
        <strain evidence="2">CBS 115943 / IPO323</strain>
    </source>
</reference>
<evidence type="ECO:0000313" key="1">
    <source>
        <dbReference type="EMBL" id="EGP87636.1"/>
    </source>
</evidence>
<dbReference type="InParanoid" id="F9XBY6"/>
<sequence>MITSARLQAQAHNDDVFWKQIHNSRGGVRTKYQFQEGDFGTAFQALRRLLRSLGLWEVMTTGLTPFSEDGNQEEKDEREVLEAWAVNHTLPFICGSILDRWTLERPVNGPRLLNFLETTACKPFRLVDLPRELRDKVYDRFGFSTPAIQKLTANPREWLEDSAEPRLEPDDRYDFWPKMSKEWKAYMSWAKTCRLWENEAFRWDSAFVRLSLVSQEFRNAAVERYFAGSKLHIDTGRRLDPLLGWADKVGMNKLRHLRYMHVGINWYRGENDYFTVSFHLLRGLKAEYQPAQDDYGEAKRATDKRVSEYTMWVSRHAITEGWNSTGVIDFFVADPDALRIACWGSHYNSGTSLGYFDAGWGGWNEELESIDERNAYEVAYGRIEPCLFEAPGLLWVSAFAFSTSWSSGAVHTEYQFREGDFTTGLNSIKRLLESHGLWDVMTNPSPLGEQASEEEREQRDVRESWAVNHTLPFICDSILDRYTLDRPISGFELLKFLEKACQPFPFLDLPPELREAVYDCTGWGLPAYAKSPLRGQSALGNTTTGPGATPGS</sequence>
<dbReference type="eggNOG" id="ENOG502RHCR">
    <property type="taxonomic scope" value="Eukaryota"/>
</dbReference>
<proteinExistence type="predicted"/>
<evidence type="ECO:0000313" key="2">
    <source>
        <dbReference type="Proteomes" id="UP000008062"/>
    </source>
</evidence>
<dbReference type="RefSeq" id="XP_003852660.1">
    <property type="nucleotide sequence ID" value="XM_003852612.1"/>
</dbReference>
<protein>
    <submittedName>
        <fullName evidence="1">Uncharacterized protein</fullName>
    </submittedName>
</protein>
<accession>F9XBY6</accession>
<dbReference type="GeneID" id="13396982"/>
<gene>
    <name evidence="1" type="ORF">MYCGRDRAFT_93175</name>
</gene>
<dbReference type="EMBL" id="CM001200">
    <property type="protein sequence ID" value="EGP87636.1"/>
    <property type="molecule type" value="Genomic_DNA"/>
</dbReference>
<dbReference type="HOGENOM" id="CLU_493656_0_0_1"/>
<organism evidence="1 2">
    <name type="scientific">Zymoseptoria tritici (strain CBS 115943 / IPO323)</name>
    <name type="common">Speckled leaf blotch fungus</name>
    <name type="synonym">Septoria tritici</name>
    <dbReference type="NCBI Taxonomy" id="336722"/>
    <lineage>
        <taxon>Eukaryota</taxon>
        <taxon>Fungi</taxon>
        <taxon>Dikarya</taxon>
        <taxon>Ascomycota</taxon>
        <taxon>Pezizomycotina</taxon>
        <taxon>Dothideomycetes</taxon>
        <taxon>Dothideomycetidae</taxon>
        <taxon>Mycosphaerellales</taxon>
        <taxon>Mycosphaerellaceae</taxon>
        <taxon>Zymoseptoria</taxon>
    </lineage>
</organism>
<name>F9XBY6_ZYMTI</name>
<dbReference type="AlphaFoldDB" id="F9XBY6"/>
<dbReference type="KEGG" id="ztr:MYCGRDRAFT_93175"/>
<dbReference type="OrthoDB" id="3642278at2759"/>
<keyword evidence="2" id="KW-1185">Reference proteome</keyword>
<dbReference type="Proteomes" id="UP000008062">
    <property type="component" value="Chromosome 5"/>
</dbReference>